<evidence type="ECO:0000313" key="1">
    <source>
        <dbReference type="EMBL" id="GJU09888.1"/>
    </source>
</evidence>
<comment type="caution">
    <text evidence="1">The sequence shown here is derived from an EMBL/GenBank/DDBJ whole genome shotgun (WGS) entry which is preliminary data.</text>
</comment>
<reference evidence="1" key="1">
    <citation type="journal article" date="2022" name="Int. J. Mol. Sci.">
        <title>Draft Genome of Tanacetum Coccineum: Genomic Comparison of Closely Related Tanacetum-Family Plants.</title>
        <authorList>
            <person name="Yamashiro T."/>
            <person name="Shiraishi A."/>
            <person name="Nakayama K."/>
            <person name="Satake H."/>
        </authorList>
    </citation>
    <scope>NUCLEOTIDE SEQUENCE</scope>
</reference>
<sequence length="557" mass="64071">MMAIKEYLRGDCCYEFSKIEKSRLRVGCYKTHFKGFRLHVTSPVFLTPDITYMFEDKREGEWLVVELYQFTSYKGKILYLEILFEDCGLAGDSYIEGIEFRPLEKFVICKSHEKKTPVHHVIEETFPPLLEGLLPKVNKLLQFIVDRNCDLAMRQVASIHFKNFITENLSPHDPGKNPLFEIHRMDAKAKNSKEVSKHDEEPTRIELPDVEDEDMSFYFEDYNITKHANPERDRLTERSDEQERRPIGLDQLHPRRCDCRMSSKLPRLTGVPLFVYLQFDLLPSNVMLLETKEDDKTIGQALHTISKGIHEKAGNAVIEVKREIFVFGKASNKEIVRASISPLFTEEAKVHLSQGILLEDGKMWLSLSEKGEHHVEISIKAFSNLDGFSEIENSRFAVGCCMINDFKELKLRVTKPLLLSPNITYGLNLVVHCSEREKKKQPYVGVSYKIEGETKISILRNEDKREGNWLVAELYQYTSYEDSTLDLEILLEDCGLAGDFYIEGIEFRPLEKAESALVEANEEIVTAAVSPLFNKFTEVKVFLSQGVLLDKGKMVIT</sequence>
<proteinExistence type="predicted"/>
<organism evidence="1 2">
    <name type="scientific">Tanacetum coccineum</name>
    <dbReference type="NCBI Taxonomy" id="301880"/>
    <lineage>
        <taxon>Eukaryota</taxon>
        <taxon>Viridiplantae</taxon>
        <taxon>Streptophyta</taxon>
        <taxon>Embryophyta</taxon>
        <taxon>Tracheophyta</taxon>
        <taxon>Spermatophyta</taxon>
        <taxon>Magnoliopsida</taxon>
        <taxon>eudicotyledons</taxon>
        <taxon>Gunneridae</taxon>
        <taxon>Pentapetalae</taxon>
        <taxon>asterids</taxon>
        <taxon>campanulids</taxon>
        <taxon>Asterales</taxon>
        <taxon>Asteraceae</taxon>
        <taxon>Asteroideae</taxon>
        <taxon>Anthemideae</taxon>
        <taxon>Anthemidinae</taxon>
        <taxon>Tanacetum</taxon>
    </lineage>
</organism>
<name>A0ABQ5JEI7_9ASTR</name>
<accession>A0ABQ5JEI7</accession>
<keyword evidence="2" id="KW-1185">Reference proteome</keyword>
<gene>
    <name evidence="1" type="ORF">Tco_1132284</name>
</gene>
<reference evidence="1" key="2">
    <citation type="submission" date="2022-01" db="EMBL/GenBank/DDBJ databases">
        <authorList>
            <person name="Yamashiro T."/>
            <person name="Shiraishi A."/>
            <person name="Satake H."/>
            <person name="Nakayama K."/>
        </authorList>
    </citation>
    <scope>NUCLEOTIDE SEQUENCE</scope>
</reference>
<protein>
    <submittedName>
        <fullName evidence="1">Uncharacterized protein</fullName>
    </submittedName>
</protein>
<evidence type="ECO:0000313" key="2">
    <source>
        <dbReference type="Proteomes" id="UP001151760"/>
    </source>
</evidence>
<dbReference type="EMBL" id="BQNB010021767">
    <property type="protein sequence ID" value="GJU09888.1"/>
    <property type="molecule type" value="Genomic_DNA"/>
</dbReference>
<dbReference type="Proteomes" id="UP001151760">
    <property type="component" value="Unassembled WGS sequence"/>
</dbReference>